<evidence type="ECO:0000256" key="1">
    <source>
        <dbReference type="ARBA" id="ARBA00004651"/>
    </source>
</evidence>
<keyword evidence="7" id="KW-0479">Metal-binding</keyword>
<feature type="binding site" evidence="7">
    <location>
        <position position="513"/>
    </location>
    <ligand>
        <name>Mn(2+)</name>
        <dbReference type="ChEBI" id="CHEBI:29035"/>
        <label>2</label>
    </ligand>
</feature>
<evidence type="ECO:0000256" key="2">
    <source>
        <dbReference type="ARBA" id="ARBA00022475"/>
    </source>
</evidence>
<reference evidence="8 9" key="1">
    <citation type="submission" date="2016-03" db="EMBL/GenBank/DDBJ databases">
        <title>Pediococcus and Lactobacillus from brewery environment - whole genome sequencing and assembly.</title>
        <authorList>
            <person name="Behr J."/>
            <person name="Geissler A.J."/>
            <person name="Vogel R.F."/>
        </authorList>
    </citation>
    <scope>NUCLEOTIDE SEQUENCE [LARGE SCALE GENOMIC DNA]</scope>
    <source>
        <strain evidence="8 9">TMW 1.1989</strain>
    </source>
</reference>
<dbReference type="Pfam" id="PF02272">
    <property type="entry name" value="DHHA1"/>
    <property type="match status" value="1"/>
</dbReference>
<dbReference type="Gene3D" id="3.90.1640.10">
    <property type="entry name" value="inorganic pyrophosphatase (n-terminal core)"/>
    <property type="match status" value="1"/>
</dbReference>
<evidence type="ECO:0000256" key="6">
    <source>
        <dbReference type="PIRNR" id="PIRNR026583"/>
    </source>
</evidence>
<organism evidence="8 9">
    <name type="scientific">Loigolactobacillus backii</name>
    <dbReference type="NCBI Taxonomy" id="375175"/>
    <lineage>
        <taxon>Bacteria</taxon>
        <taxon>Bacillati</taxon>
        <taxon>Bacillota</taxon>
        <taxon>Bacilli</taxon>
        <taxon>Lactobacillales</taxon>
        <taxon>Lactobacillaceae</taxon>
        <taxon>Loigolactobacillus</taxon>
    </lineage>
</organism>
<feature type="binding site" evidence="7">
    <location>
        <position position="457"/>
    </location>
    <ligand>
        <name>Mn(2+)</name>
        <dbReference type="ChEBI" id="CHEBI:29035"/>
        <label>2</label>
    </ligand>
</feature>
<feature type="binding site" evidence="7">
    <location>
        <position position="432"/>
    </location>
    <ligand>
        <name>Mn(2+)</name>
        <dbReference type="ChEBI" id="CHEBI:29035"/>
        <label>1</label>
    </ligand>
</feature>
<dbReference type="InterPro" id="IPR003156">
    <property type="entry name" value="DHHA1_dom"/>
</dbReference>
<evidence type="ECO:0000313" key="9">
    <source>
        <dbReference type="Proteomes" id="UP000078582"/>
    </source>
</evidence>
<keyword evidence="6" id="KW-0378">Hydrolase</keyword>
<gene>
    <name evidence="8" type="ORF">AYR53_03055</name>
</gene>
<dbReference type="GO" id="GO:0016787">
    <property type="term" value="F:hydrolase activity"/>
    <property type="evidence" value="ECO:0007669"/>
    <property type="project" value="UniProtKB-UniRule"/>
</dbReference>
<dbReference type="EMBL" id="CP014873">
    <property type="protein sequence ID" value="ANK61834.1"/>
    <property type="molecule type" value="Genomic_DNA"/>
</dbReference>
<dbReference type="STRING" id="375175.AYR53_03055"/>
<dbReference type="RefSeq" id="WP_068225914.1">
    <property type="nucleotide sequence ID" value="NZ_CP014623.1"/>
</dbReference>
<dbReference type="Gene3D" id="3.10.310.30">
    <property type="match status" value="1"/>
</dbReference>
<dbReference type="PANTHER" id="PTHR47618">
    <property type="entry name" value="BIFUNCTIONAL OLIGORIBONUCLEASE AND PAP PHOSPHATASE NRNA"/>
    <property type="match status" value="1"/>
</dbReference>
<keyword evidence="2 6" id="KW-1003">Cell membrane</keyword>
<keyword evidence="7" id="KW-0464">Manganese</keyword>
<evidence type="ECO:0000256" key="5">
    <source>
        <dbReference type="ARBA" id="ARBA00023136"/>
    </source>
</evidence>
<accession>A0A192GZ77</accession>
<dbReference type="GO" id="GO:0003676">
    <property type="term" value="F:nucleic acid binding"/>
    <property type="evidence" value="ECO:0007669"/>
    <property type="project" value="UniProtKB-UniRule"/>
</dbReference>
<dbReference type="InterPro" id="IPR001667">
    <property type="entry name" value="DDH_dom"/>
</dbReference>
<evidence type="ECO:0000256" key="7">
    <source>
        <dbReference type="PIRSR" id="PIRSR026583-50"/>
    </source>
</evidence>
<dbReference type="InterPro" id="IPR000160">
    <property type="entry name" value="GGDEF_dom"/>
</dbReference>
<dbReference type="GeneID" id="42981217"/>
<keyword evidence="9" id="KW-1185">Reference proteome</keyword>
<comment type="similarity">
    <text evidence="6">Belongs to the GdpP/PdeA phosphodiesterase family.</text>
</comment>
<dbReference type="GO" id="GO:0005886">
    <property type="term" value="C:plasma membrane"/>
    <property type="evidence" value="ECO:0007669"/>
    <property type="project" value="UniProtKB-SubCell"/>
</dbReference>
<sequence length="677" mass="76318">MKKLFSQNLLPVFLQNNRLRLVSASLIILASVGIILAFFINFILGLFLFVLFVALVGTTFYAIDTVTKKTNRYISDLSYRIKRGEQEALIQMPIGILLYNEDAEIEWTNPYLQQYLGKQEVLGKKIATIDPELATLISENESFDEPRNVRWGDNQFEIIIQKSIHVVYLLDITRYAKIEDRYNDEQLAIGQIFLDNYDEITQTMTDKDISNLNNYVTNELSNWARKYGMFLKRVDDDHFFVILYAKALQAIEADNFKILDRIRERTSKQNYPLTLSLGIAYNDTDLAKLATLSQSNLDLALGRGGDQVVVKSEDDPARFYGGKTNPMEKRTRVRARMISQALQEVMGQADQVFVMGHFKPDMDSLGACLGIRRIAAMNGKKCYVVVNQDNLHSDVQRLLDEIKRYPEIEPFIVTPEQTTDLVSEHSLLIMVDHSKPSLTTSPALYEKLHDRTLIIDHHRRGEEFPENPMLVYIEPYASSTCELITEMFEYQPKDTEAISKIEATAMLAGITVDTKSFSLRTGTRTFDAASYLRSVGADAVMVQRILKENVNNYIQKNHLIETIKYIKPNVALCAGEENKTYDPVVAAQAADTLLSLSGINASYVITKRPDGKEIGISARSLGEVNVQVIMEKMGGGGHLSNAATQLTGVSIDEAKQQLIDVVNEVEKPAEDAAEKSK</sequence>
<dbReference type="Gene3D" id="3.30.450.20">
    <property type="entry name" value="PAS domain"/>
    <property type="match status" value="1"/>
</dbReference>
<evidence type="ECO:0000256" key="4">
    <source>
        <dbReference type="ARBA" id="ARBA00022989"/>
    </source>
</evidence>
<dbReference type="Pfam" id="PF01368">
    <property type="entry name" value="DHH"/>
    <property type="match status" value="1"/>
</dbReference>
<name>A0A192GZ77_9LACO</name>
<feature type="binding site" evidence="7">
    <location>
        <position position="363"/>
    </location>
    <ligand>
        <name>Mn(2+)</name>
        <dbReference type="ChEBI" id="CHEBI:29035"/>
        <label>2</label>
    </ligand>
</feature>
<keyword evidence="5 6" id="KW-0472">Membrane</keyword>
<dbReference type="SUPFAM" id="SSF64182">
    <property type="entry name" value="DHH phosphoesterases"/>
    <property type="match status" value="1"/>
</dbReference>
<keyword evidence="3" id="KW-0812">Transmembrane</keyword>
<dbReference type="InterPro" id="IPR038763">
    <property type="entry name" value="DHH_sf"/>
</dbReference>
<dbReference type="Pfam" id="PF21370">
    <property type="entry name" value="PAS_GdpP"/>
    <property type="match status" value="1"/>
</dbReference>
<dbReference type="PROSITE" id="PS50887">
    <property type="entry name" value="GGDEF"/>
    <property type="match status" value="1"/>
</dbReference>
<comment type="catalytic activity">
    <reaction evidence="6">
        <text>3',3'-c-di-AMP + H2O = 5'-O-phosphonoadenylyl-(3'-&gt;5')-adenosine + H(+)</text>
        <dbReference type="Rhea" id="RHEA:54420"/>
        <dbReference type="ChEBI" id="CHEBI:15377"/>
        <dbReference type="ChEBI" id="CHEBI:15378"/>
        <dbReference type="ChEBI" id="CHEBI:71500"/>
        <dbReference type="ChEBI" id="CHEBI:138171"/>
    </reaction>
</comment>
<keyword evidence="4" id="KW-1133">Transmembrane helix</keyword>
<dbReference type="OrthoDB" id="9759476at2"/>
<evidence type="ECO:0000256" key="3">
    <source>
        <dbReference type="ARBA" id="ARBA00022692"/>
    </source>
</evidence>
<comment type="cofactor">
    <cofactor evidence="7">
        <name>Mn(2+)</name>
        <dbReference type="ChEBI" id="CHEBI:29035"/>
    </cofactor>
    <text evidence="7">For phosphodiesterase activity, probably binds 2 Mn(2+) per subunit.</text>
</comment>
<feature type="binding site" evidence="7">
    <location>
        <position position="357"/>
    </location>
    <ligand>
        <name>Mn(2+)</name>
        <dbReference type="ChEBI" id="CHEBI:29035"/>
        <label>1</label>
    </ligand>
</feature>
<dbReference type="GO" id="GO:0046872">
    <property type="term" value="F:metal ion binding"/>
    <property type="evidence" value="ECO:0007669"/>
    <property type="project" value="UniProtKB-KW"/>
</dbReference>
<dbReference type="EC" id="3.1.4.-" evidence="6"/>
<proteinExistence type="inferred from homology"/>
<comment type="function">
    <text evidence="6">Has phosphodiesterase (PDE) activity against cyclic-di-AMP (c-di-AMP).</text>
</comment>
<feature type="binding site" evidence="7">
    <location>
        <position position="361"/>
    </location>
    <ligand>
        <name>Mn(2+)</name>
        <dbReference type="ChEBI" id="CHEBI:29035"/>
        <label>1</label>
    </ligand>
</feature>
<feature type="binding site" evidence="7">
    <location>
        <position position="432"/>
    </location>
    <ligand>
        <name>Mn(2+)</name>
        <dbReference type="ChEBI" id="CHEBI:29035"/>
        <label>2</label>
    </ligand>
</feature>
<dbReference type="FunFam" id="3.90.1640.10:FF:000002">
    <property type="entry name" value="Cyclic-di-AMP phosphodiesterase"/>
    <property type="match status" value="1"/>
</dbReference>
<dbReference type="KEGG" id="lbt:AYR52_10250"/>
<dbReference type="InterPro" id="IPR051319">
    <property type="entry name" value="Oligoribo/pAp-PDE_c-di-AMP_PDE"/>
</dbReference>
<comment type="subcellular location">
    <subcellularLocation>
        <location evidence="1">Cell membrane</location>
        <topology evidence="1">Multi-pass membrane protein</topology>
    </subcellularLocation>
</comment>
<dbReference type="Pfam" id="PF24898">
    <property type="entry name" value="GGDEF_GdpP"/>
    <property type="match status" value="1"/>
</dbReference>
<dbReference type="InterPro" id="IPR049553">
    <property type="entry name" value="GdpP-like_PAS"/>
</dbReference>
<evidence type="ECO:0000313" key="8">
    <source>
        <dbReference type="EMBL" id="ANK61834.1"/>
    </source>
</evidence>
<dbReference type="PANTHER" id="PTHR47618:SF2">
    <property type="entry name" value="CYCLIC-DI-AMP PHOSPHODIESTERASE GDPP"/>
    <property type="match status" value="1"/>
</dbReference>
<dbReference type="InterPro" id="IPR014528">
    <property type="entry name" value="GdpP/PdeA"/>
</dbReference>
<dbReference type="PIRSF" id="PIRSF026583">
    <property type="entry name" value="YybT"/>
    <property type="match status" value="1"/>
</dbReference>
<dbReference type="AlphaFoldDB" id="A0A192GZ77"/>
<dbReference type="SMART" id="SM00267">
    <property type="entry name" value="GGDEF"/>
    <property type="match status" value="1"/>
</dbReference>
<protein>
    <recommendedName>
        <fullName evidence="6">Cyclic-di-AMP phosphodiesterase</fullName>
        <ecNumber evidence="6">3.1.4.-</ecNumber>
    </recommendedName>
</protein>
<dbReference type="Proteomes" id="UP000078582">
    <property type="component" value="Chromosome"/>
</dbReference>